<evidence type="ECO:0000256" key="2">
    <source>
        <dbReference type="ARBA" id="ARBA00004922"/>
    </source>
</evidence>
<feature type="transmembrane region" description="Helical" evidence="9">
    <location>
        <begin position="38"/>
        <end position="57"/>
    </location>
</feature>
<feature type="transmembrane region" description="Helical" evidence="9">
    <location>
        <begin position="465"/>
        <end position="488"/>
    </location>
</feature>
<evidence type="ECO:0000256" key="1">
    <source>
        <dbReference type="ARBA" id="ARBA00004127"/>
    </source>
</evidence>
<dbReference type="Pfam" id="PF02366">
    <property type="entry name" value="PMT"/>
    <property type="match status" value="1"/>
</dbReference>
<dbReference type="GO" id="GO:0006493">
    <property type="term" value="P:protein O-linked glycosylation"/>
    <property type="evidence" value="ECO:0007669"/>
    <property type="project" value="InterPro"/>
</dbReference>
<keyword evidence="4" id="KW-0328">Glycosyltransferase</keyword>
<gene>
    <name evidence="12" type="ORF">UFOPK3204_01609</name>
</gene>
<evidence type="ECO:0000256" key="9">
    <source>
        <dbReference type="SAM" id="Phobius"/>
    </source>
</evidence>
<evidence type="ECO:0000313" key="12">
    <source>
        <dbReference type="EMBL" id="CAB4834888.1"/>
    </source>
</evidence>
<dbReference type="PANTHER" id="PTHR10050">
    <property type="entry name" value="DOLICHYL-PHOSPHATE-MANNOSE--PROTEIN MANNOSYLTRANSFERASE"/>
    <property type="match status" value="1"/>
</dbReference>
<feature type="transmembrane region" description="Helical" evidence="9">
    <location>
        <begin position="138"/>
        <end position="159"/>
    </location>
</feature>
<feature type="transmembrane region" description="Helical" evidence="9">
    <location>
        <begin position="253"/>
        <end position="286"/>
    </location>
</feature>
<comment type="similarity">
    <text evidence="3">Belongs to the glycosyltransferase 39 family.</text>
</comment>
<dbReference type="GO" id="GO:0012505">
    <property type="term" value="C:endomembrane system"/>
    <property type="evidence" value="ECO:0007669"/>
    <property type="project" value="UniProtKB-SubCell"/>
</dbReference>
<accession>A0A6J7AQV6</accession>
<keyword evidence="8 9" id="KW-0472">Membrane</keyword>
<name>A0A6J7AQV6_9ZZZZ</name>
<feature type="domain" description="Protein O-mannosyl-transferase C-terminal four TM" evidence="11">
    <location>
        <begin position="351"/>
        <end position="542"/>
    </location>
</feature>
<dbReference type="UniPathway" id="UPA00378"/>
<keyword evidence="6 9" id="KW-0812">Transmembrane</keyword>
<proteinExistence type="inferred from homology"/>
<comment type="pathway">
    <text evidence="2">Protein modification; protein glycosylation.</text>
</comment>
<feature type="transmembrane region" description="Helical" evidence="9">
    <location>
        <begin position="190"/>
        <end position="208"/>
    </location>
</feature>
<feature type="transmembrane region" description="Helical" evidence="9">
    <location>
        <begin position="307"/>
        <end position="329"/>
    </location>
</feature>
<evidence type="ECO:0000256" key="7">
    <source>
        <dbReference type="ARBA" id="ARBA00022989"/>
    </source>
</evidence>
<dbReference type="GO" id="GO:0016020">
    <property type="term" value="C:membrane"/>
    <property type="evidence" value="ECO:0007669"/>
    <property type="project" value="InterPro"/>
</dbReference>
<evidence type="ECO:0000256" key="8">
    <source>
        <dbReference type="ARBA" id="ARBA00023136"/>
    </source>
</evidence>
<evidence type="ECO:0000259" key="11">
    <source>
        <dbReference type="Pfam" id="PF16192"/>
    </source>
</evidence>
<dbReference type="InterPro" id="IPR032421">
    <property type="entry name" value="PMT_4TMC"/>
</dbReference>
<evidence type="ECO:0000256" key="6">
    <source>
        <dbReference type="ARBA" id="ARBA00022692"/>
    </source>
</evidence>
<feature type="transmembrane region" description="Helical" evidence="9">
    <location>
        <begin position="500"/>
        <end position="520"/>
    </location>
</feature>
<dbReference type="GO" id="GO:0000030">
    <property type="term" value="F:mannosyltransferase activity"/>
    <property type="evidence" value="ECO:0007669"/>
    <property type="project" value="InterPro"/>
</dbReference>
<evidence type="ECO:0000256" key="4">
    <source>
        <dbReference type="ARBA" id="ARBA00022676"/>
    </source>
</evidence>
<comment type="subcellular location">
    <subcellularLocation>
        <location evidence="1">Endomembrane system</location>
        <topology evidence="1">Multi-pass membrane protein</topology>
    </subcellularLocation>
</comment>
<feature type="domain" description="ArnT-like N-terminal" evidence="10">
    <location>
        <begin position="49"/>
        <end position="207"/>
    </location>
</feature>
<keyword evidence="5" id="KW-0808">Transferase</keyword>
<reference evidence="12" key="1">
    <citation type="submission" date="2020-05" db="EMBL/GenBank/DDBJ databases">
        <authorList>
            <person name="Chiriac C."/>
            <person name="Salcher M."/>
            <person name="Ghai R."/>
            <person name="Kavagutti S V."/>
        </authorList>
    </citation>
    <scope>NUCLEOTIDE SEQUENCE</scope>
</reference>
<evidence type="ECO:0000256" key="5">
    <source>
        <dbReference type="ARBA" id="ARBA00022679"/>
    </source>
</evidence>
<dbReference type="AlphaFoldDB" id="A0A6J7AQV6"/>
<keyword evidence="7 9" id="KW-1133">Transmembrane helix</keyword>
<dbReference type="EMBL" id="CAFABK010000107">
    <property type="protein sequence ID" value="CAB4834888.1"/>
    <property type="molecule type" value="Genomic_DNA"/>
</dbReference>
<dbReference type="InterPro" id="IPR027005">
    <property type="entry name" value="PMT-like"/>
</dbReference>
<sequence length="543" mass="60416">MTHTMTPMAAVSVSATAPRRDIESLPDRLRQPMPSSGLRGWIGPLAVGLIGAILRLWDLGRPHAFAFDETYYPKEALSLLQYGYERAIIDNANDIILKSDGNWQALNLFKDSPAFVVHPPLGKWTIAVGEYAFGATPFGWRISVAVLGVLGIIMLARIVRRLTRSDLIGTLAGLLLALDGIHIVMSRTGLLDMVLAFWILAAFGLLVIDRDHTRGRLAAKVRAALTHDTEPSTALDSLATGFGPTFGLRPWRWAAAVALGLACSVKWSGIWFVVAFVLMTVVWDVSTRRAIGVKKPWTATALRDAPLTGITMVAIVIVIYFFSWTGWFLSADAYNRNWAAGQPASIIPASLRSWWDYHLQAWNFHVGLTSEHAYKSNPLSWPFQARPTSFFYESIKDGSQGCPTNNCAAEVLALGNPIIWWAAIAAILHQCWRWIGRRDWRAGAVLVGIAAGWLPWLLYLNRTIFTFYTIVYVPFVVTALAMSMGTMIGPSSASESRRRWGALGAGALLLLIVLVAWWMYPIWTGQVIPYEQWMLRMWMPTWV</sequence>
<dbReference type="InterPro" id="IPR003342">
    <property type="entry name" value="ArnT-like_N"/>
</dbReference>
<dbReference type="PANTHER" id="PTHR10050:SF46">
    <property type="entry name" value="PROTEIN O-MANNOSYL-TRANSFERASE 2"/>
    <property type="match status" value="1"/>
</dbReference>
<feature type="transmembrane region" description="Helical" evidence="9">
    <location>
        <begin position="442"/>
        <end position="459"/>
    </location>
</feature>
<dbReference type="Pfam" id="PF16192">
    <property type="entry name" value="PMT_4TMC"/>
    <property type="match status" value="1"/>
</dbReference>
<evidence type="ECO:0000259" key="10">
    <source>
        <dbReference type="Pfam" id="PF02366"/>
    </source>
</evidence>
<evidence type="ECO:0000256" key="3">
    <source>
        <dbReference type="ARBA" id="ARBA00007222"/>
    </source>
</evidence>
<protein>
    <submittedName>
        <fullName evidence="12">Unannotated protein</fullName>
    </submittedName>
</protein>
<organism evidence="12">
    <name type="scientific">freshwater metagenome</name>
    <dbReference type="NCBI Taxonomy" id="449393"/>
    <lineage>
        <taxon>unclassified sequences</taxon>
        <taxon>metagenomes</taxon>
        <taxon>ecological metagenomes</taxon>
    </lineage>
</organism>